<dbReference type="EMBL" id="BMGD01000006">
    <property type="protein sequence ID" value="GGB72911.1"/>
    <property type="molecule type" value="Genomic_DNA"/>
</dbReference>
<comment type="caution">
    <text evidence="1">The sequence shown here is derived from an EMBL/GenBank/DDBJ whole genome shotgun (WGS) entry which is preliminary data.</text>
</comment>
<keyword evidence="2" id="KW-1185">Reference proteome</keyword>
<proteinExistence type="predicted"/>
<evidence type="ECO:0000313" key="2">
    <source>
        <dbReference type="Proteomes" id="UP000614261"/>
    </source>
</evidence>
<gene>
    <name evidence="1" type="ORF">GCM10010833_30130</name>
</gene>
<reference evidence="2" key="1">
    <citation type="journal article" date="2019" name="Int. J. Syst. Evol. Microbiol.">
        <title>The Global Catalogue of Microorganisms (GCM) 10K type strain sequencing project: providing services to taxonomists for standard genome sequencing and annotation.</title>
        <authorList>
            <consortium name="The Broad Institute Genomics Platform"/>
            <consortium name="The Broad Institute Genome Sequencing Center for Infectious Disease"/>
            <person name="Wu L."/>
            <person name="Ma J."/>
        </authorList>
    </citation>
    <scope>NUCLEOTIDE SEQUENCE [LARGE SCALE GENOMIC DNA]</scope>
    <source>
        <strain evidence="2">CGMCC 1.12851</strain>
    </source>
</reference>
<accession>A0ABQ1JNM8</accession>
<evidence type="ECO:0000313" key="1">
    <source>
        <dbReference type="EMBL" id="GGB72911.1"/>
    </source>
</evidence>
<dbReference type="Proteomes" id="UP000614261">
    <property type="component" value="Unassembled WGS sequence"/>
</dbReference>
<dbReference type="RefSeq" id="WP_188515274.1">
    <property type="nucleotide sequence ID" value="NZ_BMGD01000006.1"/>
</dbReference>
<name>A0ABQ1JNM8_9SPHN</name>
<organism evidence="1 2">
    <name type="scientific">Blastomonas aquatica</name>
    <dbReference type="NCBI Taxonomy" id="1510276"/>
    <lineage>
        <taxon>Bacteria</taxon>
        <taxon>Pseudomonadati</taxon>
        <taxon>Pseudomonadota</taxon>
        <taxon>Alphaproteobacteria</taxon>
        <taxon>Sphingomonadales</taxon>
        <taxon>Sphingomonadaceae</taxon>
        <taxon>Blastomonas</taxon>
    </lineage>
</organism>
<sequence length="53" mass="5805">MRIACEGDRGDLPEQICIKGVFDSTLSTWLTSGAQQAEAFFYRDVAPRLGADP</sequence>
<protein>
    <submittedName>
        <fullName evidence="1">Uncharacterized protein</fullName>
    </submittedName>
</protein>